<dbReference type="RefSeq" id="WP_197050639.1">
    <property type="nucleotide sequence ID" value="NZ_JAIOUQ010000009.1"/>
</dbReference>
<dbReference type="Proteomes" id="UP000825933">
    <property type="component" value="Unassembled WGS sequence"/>
</dbReference>
<gene>
    <name evidence="1" type="ORF">K8N75_08045</name>
</gene>
<accession>A0A8T5UVP2</accession>
<evidence type="ECO:0000313" key="2">
    <source>
        <dbReference type="Proteomes" id="UP000825933"/>
    </source>
</evidence>
<name>A0A8T5UVP2_9EURY</name>
<comment type="caution">
    <text evidence="1">The sequence shown here is derived from an EMBL/GenBank/DDBJ whole genome shotgun (WGS) entry which is preliminary data.</text>
</comment>
<reference evidence="2" key="1">
    <citation type="journal article" date="2022" name="Microbiol. Resour. Announc.">
        <title>Draft Genome Sequence of a Methanogenic Archaeon from West Spitsbergen Permafrost.</title>
        <authorList>
            <person name="Trubitsyn V."/>
            <person name="Rivkina E."/>
            <person name="Shcherbakova V."/>
        </authorList>
    </citation>
    <scope>NUCLEOTIDE SEQUENCE [LARGE SCALE GENOMIC DNA]</scope>
    <source>
        <strain evidence="2">VT</strain>
    </source>
</reference>
<dbReference type="EMBL" id="JAIOUQ010000009">
    <property type="protein sequence ID" value="MBZ2165986.1"/>
    <property type="molecule type" value="Genomic_DNA"/>
</dbReference>
<sequence length="49" mass="5739">MPINQTETNLHAITVTIAYLEKQESPDEKILKKLKDERTSLLKKLRVME</sequence>
<organism evidence="1 2">
    <name type="scientific">Methanobacterium spitsbergense</name>
    <dbReference type="NCBI Taxonomy" id="2874285"/>
    <lineage>
        <taxon>Archaea</taxon>
        <taxon>Methanobacteriati</taxon>
        <taxon>Methanobacteriota</taxon>
        <taxon>Methanomada group</taxon>
        <taxon>Methanobacteria</taxon>
        <taxon>Methanobacteriales</taxon>
        <taxon>Methanobacteriaceae</taxon>
        <taxon>Methanobacterium</taxon>
    </lineage>
</organism>
<evidence type="ECO:0000313" key="1">
    <source>
        <dbReference type="EMBL" id="MBZ2165986.1"/>
    </source>
</evidence>
<proteinExistence type="predicted"/>
<dbReference type="AlphaFoldDB" id="A0A8T5UVP2"/>
<keyword evidence="2" id="KW-1185">Reference proteome</keyword>
<protein>
    <submittedName>
        <fullName evidence="1">Uncharacterized protein</fullName>
    </submittedName>
</protein>